<sequence length="309" mass="33874">MLLLVNVEKHQEVLGKIVADLVKYGVPISLVAGADEVCARCSFVQGKPPSNTKLASECITSLASTLSQVSQQEQSSMSEVKSEAGDDRLTIVDNESESPSSLATPTPLPMNELDQAIKRALSVTNASLPVVVTLPLGFCPSNFSNRSCLETSKNSSGCDEEDRLNNKTPSAPSAIGLGTSTLLSVPDLRTVASLASSLDVKPPKQQAAPECKTEVDADAQSKNRKKKRDRPLSLTKSGMVRKGRKTYSENDLQILEEFYLNDPFACASPDKRQALCHMLNIDPYRLKVWFQNRRRRDKVNYENQKMKDA</sequence>
<dbReference type="GO" id="GO:0000978">
    <property type="term" value="F:RNA polymerase II cis-regulatory region sequence-specific DNA binding"/>
    <property type="evidence" value="ECO:0007669"/>
    <property type="project" value="TreeGrafter"/>
</dbReference>
<evidence type="ECO:0000256" key="1">
    <source>
        <dbReference type="ARBA" id="ARBA00004123"/>
    </source>
</evidence>
<keyword evidence="3 5" id="KW-0371">Homeobox</keyword>
<dbReference type="AlphaFoldDB" id="A0AA36HCW4"/>
<dbReference type="EMBL" id="CATQJL010000316">
    <property type="protein sequence ID" value="CAJ0608485.1"/>
    <property type="molecule type" value="Genomic_DNA"/>
</dbReference>
<keyword evidence="4 5" id="KW-0539">Nucleus</keyword>
<dbReference type="Pfam" id="PF00046">
    <property type="entry name" value="Homeodomain"/>
    <property type="match status" value="1"/>
</dbReference>
<comment type="caution">
    <text evidence="9">The sequence shown here is derived from an EMBL/GenBank/DDBJ whole genome shotgun (WGS) entry which is preliminary data.</text>
</comment>
<feature type="compositionally biased region" description="Polar residues" evidence="7">
    <location>
        <begin position="148"/>
        <end position="157"/>
    </location>
</feature>
<evidence type="ECO:0000313" key="9">
    <source>
        <dbReference type="EMBL" id="CAJ0608485.1"/>
    </source>
</evidence>
<keyword evidence="10" id="KW-1185">Reference proteome</keyword>
<dbReference type="Proteomes" id="UP001176961">
    <property type="component" value="Unassembled WGS sequence"/>
</dbReference>
<dbReference type="GO" id="GO:0006357">
    <property type="term" value="P:regulation of transcription by RNA polymerase II"/>
    <property type="evidence" value="ECO:0007669"/>
    <property type="project" value="TreeGrafter"/>
</dbReference>
<accession>A0AA36HCW4</accession>
<evidence type="ECO:0000256" key="3">
    <source>
        <dbReference type="ARBA" id="ARBA00023155"/>
    </source>
</evidence>
<feature type="domain" description="Homeobox" evidence="8">
    <location>
        <begin position="238"/>
        <end position="300"/>
    </location>
</feature>
<evidence type="ECO:0000256" key="2">
    <source>
        <dbReference type="ARBA" id="ARBA00023125"/>
    </source>
</evidence>
<evidence type="ECO:0000256" key="4">
    <source>
        <dbReference type="ARBA" id="ARBA00023242"/>
    </source>
</evidence>
<evidence type="ECO:0000259" key="8">
    <source>
        <dbReference type="PROSITE" id="PS50071"/>
    </source>
</evidence>
<dbReference type="InterPro" id="IPR051000">
    <property type="entry name" value="Homeobox_DNA-bind_prot"/>
</dbReference>
<evidence type="ECO:0000256" key="6">
    <source>
        <dbReference type="RuleBase" id="RU000682"/>
    </source>
</evidence>
<dbReference type="PANTHER" id="PTHR24324:SF5">
    <property type="entry name" value="HEMATOPOIETICALLY-EXPRESSED HOMEOBOX PROTEIN HHEX"/>
    <property type="match status" value="1"/>
</dbReference>
<keyword evidence="2 5" id="KW-0238">DNA-binding</keyword>
<evidence type="ECO:0000256" key="7">
    <source>
        <dbReference type="SAM" id="MobiDB-lite"/>
    </source>
</evidence>
<comment type="subcellular location">
    <subcellularLocation>
        <location evidence="1 5 6">Nucleus</location>
    </subcellularLocation>
</comment>
<dbReference type="InterPro" id="IPR009057">
    <property type="entry name" value="Homeodomain-like_sf"/>
</dbReference>
<dbReference type="SMART" id="SM00389">
    <property type="entry name" value="HOX"/>
    <property type="match status" value="1"/>
</dbReference>
<evidence type="ECO:0000256" key="5">
    <source>
        <dbReference type="PROSITE-ProRule" id="PRU00108"/>
    </source>
</evidence>
<dbReference type="SUPFAM" id="SSF46689">
    <property type="entry name" value="Homeodomain-like"/>
    <property type="match status" value="1"/>
</dbReference>
<organism evidence="9 10">
    <name type="scientific">Cylicocyclus nassatus</name>
    <name type="common">Nematode worm</name>
    <dbReference type="NCBI Taxonomy" id="53992"/>
    <lineage>
        <taxon>Eukaryota</taxon>
        <taxon>Metazoa</taxon>
        <taxon>Ecdysozoa</taxon>
        <taxon>Nematoda</taxon>
        <taxon>Chromadorea</taxon>
        <taxon>Rhabditida</taxon>
        <taxon>Rhabditina</taxon>
        <taxon>Rhabditomorpha</taxon>
        <taxon>Strongyloidea</taxon>
        <taxon>Strongylidae</taxon>
        <taxon>Cylicocyclus</taxon>
    </lineage>
</organism>
<dbReference type="CDD" id="cd00086">
    <property type="entry name" value="homeodomain"/>
    <property type="match status" value="1"/>
</dbReference>
<dbReference type="PROSITE" id="PS50071">
    <property type="entry name" value="HOMEOBOX_2"/>
    <property type="match status" value="1"/>
</dbReference>
<reference evidence="9" key="1">
    <citation type="submission" date="2023-07" db="EMBL/GenBank/DDBJ databases">
        <authorList>
            <consortium name="CYATHOMIX"/>
        </authorList>
    </citation>
    <scope>NUCLEOTIDE SEQUENCE</scope>
    <source>
        <strain evidence="9">N/A</strain>
    </source>
</reference>
<dbReference type="Gene3D" id="1.10.10.60">
    <property type="entry name" value="Homeodomain-like"/>
    <property type="match status" value="1"/>
</dbReference>
<feature type="region of interest" description="Disordered" evidence="7">
    <location>
        <begin position="148"/>
        <end position="178"/>
    </location>
</feature>
<dbReference type="PANTHER" id="PTHR24324">
    <property type="entry name" value="HOMEOBOX PROTEIN HHEX"/>
    <property type="match status" value="1"/>
</dbReference>
<dbReference type="InterPro" id="IPR001356">
    <property type="entry name" value="HD"/>
</dbReference>
<gene>
    <name evidence="9" type="ORF">CYNAS_LOCUS20468</name>
</gene>
<feature type="region of interest" description="Disordered" evidence="7">
    <location>
        <begin position="196"/>
        <end position="242"/>
    </location>
</feature>
<protein>
    <recommendedName>
        <fullName evidence="8">Homeobox domain-containing protein</fullName>
    </recommendedName>
</protein>
<feature type="DNA-binding region" description="Homeobox" evidence="5">
    <location>
        <begin position="240"/>
        <end position="301"/>
    </location>
</feature>
<name>A0AA36HCW4_CYLNA</name>
<dbReference type="GO" id="GO:0005634">
    <property type="term" value="C:nucleus"/>
    <property type="evidence" value="ECO:0007669"/>
    <property type="project" value="UniProtKB-SubCell"/>
</dbReference>
<evidence type="ECO:0000313" key="10">
    <source>
        <dbReference type="Proteomes" id="UP001176961"/>
    </source>
</evidence>
<feature type="compositionally biased region" description="Basic and acidic residues" evidence="7">
    <location>
        <begin position="211"/>
        <end position="221"/>
    </location>
</feature>
<dbReference type="GO" id="GO:0030154">
    <property type="term" value="P:cell differentiation"/>
    <property type="evidence" value="ECO:0007669"/>
    <property type="project" value="TreeGrafter"/>
</dbReference>
<proteinExistence type="predicted"/>